<dbReference type="InterPro" id="IPR000711">
    <property type="entry name" value="ATPase_OSCP/dsu"/>
</dbReference>
<dbReference type="PROSITE" id="PS00389">
    <property type="entry name" value="ATPASE_DELTA"/>
    <property type="match status" value="1"/>
</dbReference>
<dbReference type="PANTHER" id="PTHR11910">
    <property type="entry name" value="ATP SYNTHASE DELTA CHAIN"/>
    <property type="match status" value="1"/>
</dbReference>
<keyword evidence="4 8" id="KW-0406">Ion transport</keyword>
<comment type="caution">
    <text evidence="10">The sequence shown here is derived from an EMBL/GenBank/DDBJ whole genome shotgun (WGS) entry which is preliminary data.</text>
</comment>
<dbReference type="HAMAP" id="MF_01416">
    <property type="entry name" value="ATP_synth_delta_bact"/>
    <property type="match status" value="1"/>
</dbReference>
<comment type="similarity">
    <text evidence="8">Belongs to the ATPase delta chain family.</text>
</comment>
<dbReference type="GO" id="GO:0045259">
    <property type="term" value="C:proton-transporting ATP synthase complex"/>
    <property type="evidence" value="ECO:0007669"/>
    <property type="project" value="UniProtKB-KW"/>
</dbReference>
<dbReference type="Gene3D" id="1.10.520.20">
    <property type="entry name" value="N-terminal domain of the delta subunit of the F1F0-ATP synthase"/>
    <property type="match status" value="1"/>
</dbReference>
<dbReference type="InterPro" id="IPR026015">
    <property type="entry name" value="ATP_synth_OSCP/delta_N_sf"/>
</dbReference>
<evidence type="ECO:0000256" key="5">
    <source>
        <dbReference type="ARBA" id="ARBA00023136"/>
    </source>
</evidence>
<gene>
    <name evidence="8 10" type="primary">atpH</name>
    <name evidence="10" type="ORF">GCM10010911_59150</name>
</gene>
<reference evidence="10" key="2">
    <citation type="submission" date="2020-09" db="EMBL/GenBank/DDBJ databases">
        <authorList>
            <person name="Sun Q."/>
            <person name="Zhou Y."/>
        </authorList>
    </citation>
    <scope>NUCLEOTIDE SEQUENCE</scope>
    <source>
        <strain evidence="10">CGMCC 1.15178</strain>
    </source>
</reference>
<evidence type="ECO:0000256" key="2">
    <source>
        <dbReference type="ARBA" id="ARBA00022448"/>
    </source>
</evidence>
<dbReference type="Pfam" id="PF00213">
    <property type="entry name" value="OSCP"/>
    <property type="match status" value="1"/>
</dbReference>
<evidence type="ECO:0000256" key="3">
    <source>
        <dbReference type="ARBA" id="ARBA00022781"/>
    </source>
</evidence>
<keyword evidence="8" id="KW-1003">Cell membrane</keyword>
<reference evidence="10" key="1">
    <citation type="journal article" date="2014" name="Int. J. Syst. Evol. Microbiol.">
        <title>Complete genome sequence of Corynebacterium casei LMG S-19264T (=DSM 44701T), isolated from a smear-ripened cheese.</title>
        <authorList>
            <consortium name="US DOE Joint Genome Institute (JGI-PGF)"/>
            <person name="Walter F."/>
            <person name="Albersmeier A."/>
            <person name="Kalinowski J."/>
            <person name="Ruckert C."/>
        </authorList>
    </citation>
    <scope>NUCLEOTIDE SEQUENCE</scope>
    <source>
        <strain evidence="10">CGMCC 1.15178</strain>
    </source>
</reference>
<dbReference type="GO" id="GO:0046933">
    <property type="term" value="F:proton-transporting ATP synthase activity, rotational mechanism"/>
    <property type="evidence" value="ECO:0007669"/>
    <property type="project" value="UniProtKB-UniRule"/>
</dbReference>
<evidence type="ECO:0000256" key="6">
    <source>
        <dbReference type="ARBA" id="ARBA00023196"/>
    </source>
</evidence>
<comment type="subcellular location">
    <subcellularLocation>
        <location evidence="8">Cell membrane</location>
        <topology evidence="8">Peripheral membrane protein</topology>
    </subcellularLocation>
    <subcellularLocation>
        <location evidence="1">Membrane</location>
    </subcellularLocation>
</comment>
<organism evidence="10 11">
    <name type="scientific">Paenibacillus nasutitermitis</name>
    <dbReference type="NCBI Taxonomy" id="1652958"/>
    <lineage>
        <taxon>Bacteria</taxon>
        <taxon>Bacillati</taxon>
        <taxon>Bacillota</taxon>
        <taxon>Bacilli</taxon>
        <taxon>Bacillales</taxon>
        <taxon>Paenibacillaceae</taxon>
        <taxon>Paenibacillus</taxon>
    </lineage>
</organism>
<dbReference type="GO" id="GO:0005886">
    <property type="term" value="C:plasma membrane"/>
    <property type="evidence" value="ECO:0007669"/>
    <property type="project" value="UniProtKB-SubCell"/>
</dbReference>
<comment type="function">
    <text evidence="8">F(1)F(0) ATP synthase produces ATP from ADP in the presence of a proton or sodium gradient. F-type ATPases consist of two structural domains, F(1) containing the extramembraneous catalytic core and F(0) containing the membrane proton channel, linked together by a central stalk and a peripheral stalk. During catalysis, ATP synthesis in the catalytic domain of F(1) is coupled via a rotary mechanism of the central stalk subunits to proton translocation.</text>
</comment>
<evidence type="ECO:0000256" key="8">
    <source>
        <dbReference type="HAMAP-Rule" id="MF_01416"/>
    </source>
</evidence>
<dbReference type="InterPro" id="IPR020781">
    <property type="entry name" value="ATPase_OSCP/d_CS"/>
</dbReference>
<protein>
    <recommendedName>
        <fullName evidence="8">ATP synthase subunit delta</fullName>
    </recommendedName>
    <alternativeName>
        <fullName evidence="8">ATP synthase F(1) sector subunit delta</fullName>
    </alternativeName>
    <alternativeName>
        <fullName evidence="8">F-type ATPase subunit delta</fullName>
        <shortName evidence="8">F-ATPase subunit delta</shortName>
    </alternativeName>
</protein>
<dbReference type="Proteomes" id="UP000612456">
    <property type="component" value="Unassembled WGS sequence"/>
</dbReference>
<sequence>MSRDSVVAKRYAKALFQIAQLNNTIAETQQQLKVVDEVIEKNAEIRKFLSFPNIETSKKIALIKGAFSDKISVNVLNTLEVLITRGRHTIIGDVYEAYVKLAGEALGQAQATVYTAQQLSADELTKVQMKFGAIVGKQIVVNQIVKPELLGGIQVRIGDRLYDGSLQGKLSRLGQSLKFQAL</sequence>
<evidence type="ECO:0000313" key="10">
    <source>
        <dbReference type="EMBL" id="GGD92722.1"/>
    </source>
</evidence>
<dbReference type="SUPFAM" id="SSF47928">
    <property type="entry name" value="N-terminal domain of the delta subunit of the F1F0-ATP synthase"/>
    <property type="match status" value="1"/>
</dbReference>
<accession>A0A916ZFT9</accession>
<evidence type="ECO:0000256" key="1">
    <source>
        <dbReference type="ARBA" id="ARBA00004370"/>
    </source>
</evidence>
<name>A0A916ZFT9_9BACL</name>
<keyword evidence="11" id="KW-1185">Reference proteome</keyword>
<proteinExistence type="inferred from homology"/>
<keyword evidence="6 8" id="KW-0139">CF(1)</keyword>
<evidence type="ECO:0000256" key="4">
    <source>
        <dbReference type="ARBA" id="ARBA00023065"/>
    </source>
</evidence>
<keyword evidence="9" id="KW-0175">Coiled coil</keyword>
<feature type="coiled-coil region" evidence="9">
    <location>
        <begin position="11"/>
        <end position="38"/>
    </location>
</feature>
<keyword evidence="5 8" id="KW-0472">Membrane</keyword>
<dbReference type="EMBL" id="BMHP01000006">
    <property type="protein sequence ID" value="GGD92722.1"/>
    <property type="molecule type" value="Genomic_DNA"/>
</dbReference>
<keyword evidence="2 8" id="KW-0813">Transport</keyword>
<comment type="function">
    <text evidence="8">This protein is part of the stalk that links CF(0) to CF(1). It either transmits conformational changes from CF(0) to CF(1) or is implicated in proton conduction.</text>
</comment>
<evidence type="ECO:0000256" key="7">
    <source>
        <dbReference type="ARBA" id="ARBA00023310"/>
    </source>
</evidence>
<keyword evidence="7 8" id="KW-0066">ATP synthesis</keyword>
<dbReference type="PRINTS" id="PR00125">
    <property type="entry name" value="ATPASEDELTA"/>
</dbReference>
<evidence type="ECO:0000313" key="11">
    <source>
        <dbReference type="Proteomes" id="UP000612456"/>
    </source>
</evidence>
<dbReference type="NCBIfam" id="TIGR01145">
    <property type="entry name" value="ATP_synt_delta"/>
    <property type="match status" value="1"/>
</dbReference>
<evidence type="ECO:0000256" key="9">
    <source>
        <dbReference type="SAM" id="Coils"/>
    </source>
</evidence>
<dbReference type="RefSeq" id="WP_188997777.1">
    <property type="nucleotide sequence ID" value="NZ_BMHP01000006.1"/>
</dbReference>
<dbReference type="NCBIfam" id="NF004403">
    <property type="entry name" value="PRK05758.2-4"/>
    <property type="match status" value="1"/>
</dbReference>
<dbReference type="AlphaFoldDB" id="A0A916ZFT9"/>
<keyword evidence="3 8" id="KW-0375">Hydrogen ion transport</keyword>